<dbReference type="RefSeq" id="WP_158987008.1">
    <property type="nucleotide sequence ID" value="NZ_BAABKY010000002.1"/>
</dbReference>
<sequence length="265" mass="27956">MCLIALAWRAHPRYRLALIANRDEAHARAAVPAGVDPDDPTLYGGRDLLAGGSWLLASTHTRLAAVTNVRAGAAEGTMPRSRGALVRDFAGGRDASDAFIGALAPHAAEYGRFNLLAWDGERLGFASNHPGFRTQDVAPGFHAMSNGPFDAPWPKSSHAVAALKAWLDGPAARDGAIEDGALAPLFDALADTTPGPDDALPDTGVGLDLERRLSPAFVRGLHYGTRCSTVVLVDEARVVFVEQSFGPEGVPLGRTRGVLTLDPPR</sequence>
<dbReference type="Proteomes" id="UP001501083">
    <property type="component" value="Unassembled WGS sequence"/>
</dbReference>
<dbReference type="PANTHER" id="PTHR17985">
    <property type="entry name" value="SER/THR-RICH PROTEIN T10 IN DGCR REGION"/>
    <property type="match status" value="1"/>
</dbReference>
<evidence type="ECO:0000313" key="2">
    <source>
        <dbReference type="Proteomes" id="UP001501083"/>
    </source>
</evidence>
<dbReference type="Pfam" id="PF05742">
    <property type="entry name" value="TANGO2"/>
    <property type="match status" value="1"/>
</dbReference>
<dbReference type="EMBL" id="BAABKY010000002">
    <property type="protein sequence ID" value="GAA5072236.1"/>
    <property type="molecule type" value="Genomic_DNA"/>
</dbReference>
<proteinExistence type="predicted"/>
<dbReference type="InterPro" id="IPR008551">
    <property type="entry name" value="TANGO2"/>
</dbReference>
<reference evidence="2" key="1">
    <citation type="journal article" date="2019" name="Int. J. Syst. Evol. Microbiol.">
        <title>The Global Catalogue of Microorganisms (GCM) 10K type strain sequencing project: providing services to taxonomists for standard genome sequencing and annotation.</title>
        <authorList>
            <consortium name="The Broad Institute Genomics Platform"/>
            <consortium name="The Broad Institute Genome Sequencing Center for Infectious Disease"/>
            <person name="Wu L."/>
            <person name="Ma J."/>
        </authorList>
    </citation>
    <scope>NUCLEOTIDE SEQUENCE [LARGE SCALE GENOMIC DNA]</scope>
    <source>
        <strain evidence="2">JCM 19212</strain>
    </source>
</reference>
<organism evidence="1 2">
    <name type="scientific">Lysobacter panacisoli</name>
    <dbReference type="NCBI Taxonomy" id="1255263"/>
    <lineage>
        <taxon>Bacteria</taxon>
        <taxon>Pseudomonadati</taxon>
        <taxon>Pseudomonadota</taxon>
        <taxon>Gammaproteobacteria</taxon>
        <taxon>Lysobacterales</taxon>
        <taxon>Lysobacteraceae</taxon>
        <taxon>Lysobacter</taxon>
    </lineage>
</organism>
<keyword evidence="2" id="KW-1185">Reference proteome</keyword>
<comment type="caution">
    <text evidence="1">The sequence shown here is derived from an EMBL/GenBank/DDBJ whole genome shotgun (WGS) entry which is preliminary data.</text>
</comment>
<dbReference type="PANTHER" id="PTHR17985:SF8">
    <property type="entry name" value="TRANSPORT AND GOLGI ORGANIZATION PROTEIN 2 HOMOLOG"/>
    <property type="match status" value="1"/>
</dbReference>
<protein>
    <submittedName>
        <fullName evidence="1">NRDE family protein</fullName>
    </submittedName>
</protein>
<name>A0ABP9L8Z1_9GAMM</name>
<evidence type="ECO:0000313" key="1">
    <source>
        <dbReference type="EMBL" id="GAA5072236.1"/>
    </source>
</evidence>
<gene>
    <name evidence="1" type="ORF">GCM10025759_11960</name>
</gene>
<accession>A0ABP9L8Z1</accession>